<name>A0A3A2Z496_9EURO</name>
<dbReference type="OrthoDB" id="2913095at2759"/>
<dbReference type="EMBL" id="MVGC01000678">
    <property type="protein sequence ID" value="RJE17898.1"/>
    <property type="molecule type" value="Genomic_DNA"/>
</dbReference>
<reference evidence="2" key="1">
    <citation type="submission" date="2017-02" db="EMBL/GenBank/DDBJ databases">
        <authorList>
            <person name="Tafer H."/>
            <person name="Lopandic K."/>
        </authorList>
    </citation>
    <scope>NUCLEOTIDE SEQUENCE [LARGE SCALE GENOMIC DNA]</scope>
    <source>
        <strain evidence="2">CBS 366.77</strain>
    </source>
</reference>
<protein>
    <submittedName>
        <fullName evidence="1">Uncharacterized protein</fullName>
    </submittedName>
</protein>
<evidence type="ECO:0000313" key="2">
    <source>
        <dbReference type="Proteomes" id="UP000266188"/>
    </source>
</evidence>
<dbReference type="Proteomes" id="UP000266188">
    <property type="component" value="Unassembled WGS sequence"/>
</dbReference>
<dbReference type="AlphaFoldDB" id="A0A3A2Z496"/>
<keyword evidence="2" id="KW-1185">Reference proteome</keyword>
<comment type="caution">
    <text evidence="1">The sequence shown here is derived from an EMBL/GenBank/DDBJ whole genome shotgun (WGS) entry which is preliminary data.</text>
</comment>
<gene>
    <name evidence="1" type="ORF">PHISCL_09768</name>
</gene>
<accession>A0A3A2Z496</accession>
<proteinExistence type="predicted"/>
<sequence>MLFYIRYYYAMSLYQQPENEDRAVALWESALRDDLPRSSLNVEATLPNLILKLGPIYSRKARSAKQDTDAQTYLQKISSLMPDEAVESSIIFPAKLYLVRYHHVKGDENKAKQITRSVVKLGLEILSDGEDDSDYTACRKLLLAFLTLDNDKNAIAASVLAFLRNRMPCPRSPTDSVPDDPFQYYVAFADCDGGCGRHLASGSAMWWCKYCINIAFDKTSFQKLKEGKSEWRVCDRNHEFLCIPIWDSKRLDTFPRGYVPVGKEVIPFSDWKDRIRRVYIEFDR</sequence>
<organism evidence="1 2">
    <name type="scientific">Aspergillus sclerotialis</name>
    <dbReference type="NCBI Taxonomy" id="2070753"/>
    <lineage>
        <taxon>Eukaryota</taxon>
        <taxon>Fungi</taxon>
        <taxon>Dikarya</taxon>
        <taxon>Ascomycota</taxon>
        <taxon>Pezizomycotina</taxon>
        <taxon>Eurotiomycetes</taxon>
        <taxon>Eurotiomycetidae</taxon>
        <taxon>Eurotiales</taxon>
        <taxon>Aspergillaceae</taxon>
        <taxon>Aspergillus</taxon>
        <taxon>Aspergillus subgen. Polypaecilum</taxon>
    </lineage>
</organism>
<evidence type="ECO:0000313" key="1">
    <source>
        <dbReference type="EMBL" id="RJE17898.1"/>
    </source>
</evidence>